<sequence length="180" mass="21020">METLTYRRFLSTADAGWAAAYRLYEASFPPCERRSERDYDAALADGRLHAESVWDGDLFVGLVFWWLADEGYAYLEHLAVEPVLRGHNYGARILHDLCRRAGRVILEIDPPEDEISRRRRGFYERNGFVYNEYDYIHPSYLRPPQPHRLMVMSYPEAISPAEFEAFRTFARGVAVEYTGR</sequence>
<reference evidence="3" key="1">
    <citation type="submission" date="2019-06" db="EMBL/GenBank/DDBJ databases">
        <title>Alistipes onderdonkii subsp. vulgaris subsp. nov., Alistipes dispar sp. nov. and Alistipes communis sp. nov., isolated from human faeces, and creation of Alistipes onderdonkii subsp. onderdonkii subsp. nov.</title>
        <authorList>
            <person name="Sakamoto M."/>
            <person name="Ikeyama N."/>
            <person name="Ogata Y."/>
            <person name="Suda W."/>
            <person name="Iino T."/>
            <person name="Hattori M."/>
            <person name="Ohkuma M."/>
        </authorList>
    </citation>
    <scope>NUCLEOTIDE SEQUENCE [LARGE SCALE GENOMIC DNA]</scope>
    <source>
        <strain evidence="3">5CBH24</strain>
    </source>
</reference>
<protein>
    <submittedName>
        <fullName evidence="2">N-acetyltransferase</fullName>
    </submittedName>
</protein>
<dbReference type="PROSITE" id="PS51186">
    <property type="entry name" value="GNAT"/>
    <property type="match status" value="1"/>
</dbReference>
<gene>
    <name evidence="2" type="ORF">A5CBH24_13030</name>
</gene>
<proteinExistence type="predicted"/>
<dbReference type="GO" id="GO:0016747">
    <property type="term" value="F:acyltransferase activity, transferring groups other than amino-acyl groups"/>
    <property type="evidence" value="ECO:0007669"/>
    <property type="project" value="InterPro"/>
</dbReference>
<organism evidence="2 3">
    <name type="scientific">Alistipes communis</name>
    <dbReference type="NCBI Taxonomy" id="2585118"/>
    <lineage>
        <taxon>Bacteria</taxon>
        <taxon>Pseudomonadati</taxon>
        <taxon>Bacteroidota</taxon>
        <taxon>Bacteroidia</taxon>
        <taxon>Bacteroidales</taxon>
        <taxon>Rikenellaceae</taxon>
        <taxon>Alistipes</taxon>
    </lineage>
</organism>
<feature type="domain" description="N-acetyltransferase" evidence="1">
    <location>
        <begin position="4"/>
        <end position="155"/>
    </location>
</feature>
<dbReference type="OrthoDB" id="9127144at2"/>
<dbReference type="InterPro" id="IPR000182">
    <property type="entry name" value="GNAT_dom"/>
</dbReference>
<evidence type="ECO:0000313" key="2">
    <source>
        <dbReference type="EMBL" id="BBL03990.1"/>
    </source>
</evidence>
<evidence type="ECO:0000313" key="3">
    <source>
        <dbReference type="Proteomes" id="UP000318946"/>
    </source>
</evidence>
<dbReference type="KEGG" id="acou:A5CBH24_13030"/>
<keyword evidence="2" id="KW-0808">Transferase</keyword>
<accession>A0A4Y1WSE9</accession>
<keyword evidence="3" id="KW-1185">Reference proteome</keyword>
<dbReference type="AlphaFoldDB" id="A0A4Y1WSE9"/>
<name>A0A4Y1WSE9_9BACT</name>
<dbReference type="EMBL" id="AP019735">
    <property type="protein sequence ID" value="BBL03990.1"/>
    <property type="molecule type" value="Genomic_DNA"/>
</dbReference>
<dbReference type="Pfam" id="PF13508">
    <property type="entry name" value="Acetyltransf_7"/>
    <property type="match status" value="1"/>
</dbReference>
<dbReference type="Proteomes" id="UP000318946">
    <property type="component" value="Chromosome"/>
</dbReference>
<dbReference type="InterPro" id="IPR016181">
    <property type="entry name" value="Acyl_CoA_acyltransferase"/>
</dbReference>
<dbReference type="SUPFAM" id="SSF55729">
    <property type="entry name" value="Acyl-CoA N-acyltransferases (Nat)"/>
    <property type="match status" value="1"/>
</dbReference>
<evidence type="ECO:0000259" key="1">
    <source>
        <dbReference type="PROSITE" id="PS51186"/>
    </source>
</evidence>
<dbReference type="RefSeq" id="WP_019130565.1">
    <property type="nucleotide sequence ID" value="NZ_AP019735.1"/>
</dbReference>
<dbReference type="GeneID" id="78342023"/>
<dbReference type="Gene3D" id="3.40.630.30">
    <property type="match status" value="1"/>
</dbReference>